<feature type="region of interest" description="Disordered" evidence="1">
    <location>
        <begin position="1"/>
        <end position="20"/>
    </location>
</feature>
<dbReference type="AlphaFoldDB" id="A0A1Y2A471"/>
<evidence type="ECO:0000313" key="2">
    <source>
        <dbReference type="EMBL" id="ORY17306.1"/>
    </source>
</evidence>
<name>A0A1Y2A471_9PLEO</name>
<gene>
    <name evidence="2" type="ORF">BCR34DRAFT_52118</name>
</gene>
<dbReference type="EMBL" id="MCFA01000013">
    <property type="protein sequence ID" value="ORY17306.1"/>
    <property type="molecule type" value="Genomic_DNA"/>
</dbReference>
<protein>
    <submittedName>
        <fullName evidence="2">Uncharacterized protein</fullName>
    </submittedName>
</protein>
<comment type="caution">
    <text evidence="2">The sequence shown here is derived from an EMBL/GenBank/DDBJ whole genome shotgun (WGS) entry which is preliminary data.</text>
</comment>
<evidence type="ECO:0000313" key="3">
    <source>
        <dbReference type="Proteomes" id="UP000193144"/>
    </source>
</evidence>
<dbReference type="Proteomes" id="UP000193144">
    <property type="component" value="Unassembled WGS sequence"/>
</dbReference>
<sequence>MTWTGSGCVREGEGQAQGVKHAYTPSVTSQTPEPHTLHTSLIFHASLYLAAHTLRIQGLRSLTLYKFTQLLDQYVKSIDVGALMAAVYVLTYGKTEHVLMDAVLEVLERNPEILAREGVWKAVQSWGVGGVGERAWGVGEVPELTRQVCAGAQV</sequence>
<proteinExistence type="predicted"/>
<organism evidence="2 3">
    <name type="scientific">Clohesyomyces aquaticus</name>
    <dbReference type="NCBI Taxonomy" id="1231657"/>
    <lineage>
        <taxon>Eukaryota</taxon>
        <taxon>Fungi</taxon>
        <taxon>Dikarya</taxon>
        <taxon>Ascomycota</taxon>
        <taxon>Pezizomycotina</taxon>
        <taxon>Dothideomycetes</taxon>
        <taxon>Pleosporomycetidae</taxon>
        <taxon>Pleosporales</taxon>
        <taxon>Lindgomycetaceae</taxon>
        <taxon>Clohesyomyces</taxon>
    </lineage>
</organism>
<reference evidence="2 3" key="1">
    <citation type="submission" date="2016-07" db="EMBL/GenBank/DDBJ databases">
        <title>Pervasive Adenine N6-methylation of Active Genes in Fungi.</title>
        <authorList>
            <consortium name="DOE Joint Genome Institute"/>
            <person name="Mondo S.J."/>
            <person name="Dannebaum R.O."/>
            <person name="Kuo R.C."/>
            <person name="Labutti K."/>
            <person name="Haridas S."/>
            <person name="Kuo A."/>
            <person name="Salamov A."/>
            <person name="Ahrendt S.R."/>
            <person name="Lipzen A."/>
            <person name="Sullivan W."/>
            <person name="Andreopoulos W.B."/>
            <person name="Clum A."/>
            <person name="Lindquist E."/>
            <person name="Daum C."/>
            <person name="Ramamoorthy G.K."/>
            <person name="Gryganskyi A."/>
            <person name="Culley D."/>
            <person name="Magnuson J.K."/>
            <person name="James T.Y."/>
            <person name="O'Malley M.A."/>
            <person name="Stajich J.E."/>
            <person name="Spatafora J.W."/>
            <person name="Visel A."/>
            <person name="Grigoriev I.V."/>
        </authorList>
    </citation>
    <scope>NUCLEOTIDE SEQUENCE [LARGE SCALE GENOMIC DNA]</scope>
    <source>
        <strain evidence="2 3">CBS 115471</strain>
    </source>
</reference>
<keyword evidence="3" id="KW-1185">Reference proteome</keyword>
<evidence type="ECO:0000256" key="1">
    <source>
        <dbReference type="SAM" id="MobiDB-lite"/>
    </source>
</evidence>
<accession>A0A1Y2A471</accession>